<protein>
    <submittedName>
        <fullName evidence="3">Uncharacterized conserved protein, DUF305 family</fullName>
    </submittedName>
</protein>
<dbReference type="PANTHER" id="PTHR36933:SF1">
    <property type="entry name" value="SLL0788 PROTEIN"/>
    <property type="match status" value="1"/>
</dbReference>
<dbReference type="RefSeq" id="WP_090032643.1">
    <property type="nucleotide sequence ID" value="NZ_BONM01000008.1"/>
</dbReference>
<name>A0A1I0YH95_9CELL</name>
<reference evidence="3 4" key="1">
    <citation type="submission" date="2016-10" db="EMBL/GenBank/DDBJ databases">
        <authorList>
            <person name="de Groot N.N."/>
        </authorList>
    </citation>
    <scope>NUCLEOTIDE SEQUENCE [LARGE SCALE GENOMIC DNA]</scope>
    <source>
        <strain evidence="3 4">CGMCC 4.6945</strain>
    </source>
</reference>
<dbReference type="PROSITE" id="PS51257">
    <property type="entry name" value="PROKAR_LIPOPROTEIN"/>
    <property type="match status" value="1"/>
</dbReference>
<dbReference type="EMBL" id="FOKA01000007">
    <property type="protein sequence ID" value="SFB11870.1"/>
    <property type="molecule type" value="Genomic_DNA"/>
</dbReference>
<dbReference type="Gene3D" id="1.20.1260.10">
    <property type="match status" value="1"/>
</dbReference>
<dbReference type="STRING" id="988821.SAMN05421867_107120"/>
<dbReference type="PANTHER" id="PTHR36933">
    <property type="entry name" value="SLL0788 PROTEIN"/>
    <property type="match status" value="1"/>
</dbReference>
<keyword evidence="4" id="KW-1185">Reference proteome</keyword>
<dbReference type="Proteomes" id="UP000199012">
    <property type="component" value="Unassembled WGS sequence"/>
</dbReference>
<evidence type="ECO:0000313" key="3">
    <source>
        <dbReference type="EMBL" id="SFB11870.1"/>
    </source>
</evidence>
<dbReference type="Pfam" id="PF03713">
    <property type="entry name" value="DUF305"/>
    <property type="match status" value="1"/>
</dbReference>
<feature type="domain" description="DUF305" evidence="2">
    <location>
        <begin position="56"/>
        <end position="223"/>
    </location>
</feature>
<accession>A0A1I0YH95</accession>
<evidence type="ECO:0000259" key="2">
    <source>
        <dbReference type="Pfam" id="PF03713"/>
    </source>
</evidence>
<evidence type="ECO:0000313" key="4">
    <source>
        <dbReference type="Proteomes" id="UP000199012"/>
    </source>
</evidence>
<feature type="signal peptide" evidence="1">
    <location>
        <begin position="1"/>
        <end position="22"/>
    </location>
</feature>
<dbReference type="AlphaFoldDB" id="A0A1I0YH95"/>
<dbReference type="OrthoDB" id="26872at2"/>
<organism evidence="3 4">
    <name type="scientific">Cellulomonas marina</name>
    <dbReference type="NCBI Taxonomy" id="988821"/>
    <lineage>
        <taxon>Bacteria</taxon>
        <taxon>Bacillati</taxon>
        <taxon>Actinomycetota</taxon>
        <taxon>Actinomycetes</taxon>
        <taxon>Micrococcales</taxon>
        <taxon>Cellulomonadaceae</taxon>
        <taxon>Cellulomonas</taxon>
    </lineage>
</organism>
<keyword evidence="1" id="KW-0732">Signal</keyword>
<proteinExistence type="predicted"/>
<sequence>MTRSTHRLLAGATALVVAAGLAACGGSDGGAGAASGAASGADGATASAGATHAAADVAFAQMMVVHHEGAIDMADLAVERAGSEDVRALAGRISAAQGPEIATMTGWLEAWGEDVSADAEAGHDMEGHDTEGHDMEGHGGSGHDMAGMTMDGLTQEEAMAELEGLEGAAFDRRFLELMVAHHEGAVTMAEQELEEGRAPEATELAGRVVEDQTAEIAQMRELLAGL</sequence>
<evidence type="ECO:0000256" key="1">
    <source>
        <dbReference type="SAM" id="SignalP"/>
    </source>
</evidence>
<feature type="chain" id="PRO_5039341848" evidence="1">
    <location>
        <begin position="23"/>
        <end position="226"/>
    </location>
</feature>
<dbReference type="InterPro" id="IPR012347">
    <property type="entry name" value="Ferritin-like"/>
</dbReference>
<gene>
    <name evidence="3" type="ORF">SAMN05421867_107120</name>
</gene>
<dbReference type="InterPro" id="IPR005183">
    <property type="entry name" value="DUF305_CopM-like"/>
</dbReference>